<feature type="compositionally biased region" description="Polar residues" evidence="1">
    <location>
        <begin position="102"/>
        <end position="113"/>
    </location>
</feature>
<dbReference type="InterPro" id="IPR036689">
    <property type="entry name" value="ESAT-6-like_sf"/>
</dbReference>
<evidence type="ECO:0000256" key="1">
    <source>
        <dbReference type="SAM" id="MobiDB-lite"/>
    </source>
</evidence>
<reference evidence="2 3" key="1">
    <citation type="submission" date="2024-04" db="EMBL/GenBank/DDBJ databases">
        <authorList>
            <person name="Fracassetti M."/>
        </authorList>
    </citation>
    <scope>NUCLEOTIDE SEQUENCE [LARGE SCALE GENOMIC DNA]</scope>
</reference>
<accession>A0AAV2E201</accession>
<keyword evidence="3" id="KW-1185">Reference proteome</keyword>
<protein>
    <submittedName>
        <fullName evidence="2">Uncharacterized protein</fullName>
    </submittedName>
</protein>
<dbReference type="Proteomes" id="UP001497516">
    <property type="component" value="Chromosome 3"/>
</dbReference>
<dbReference type="EMBL" id="OZ034816">
    <property type="protein sequence ID" value="CAL1379570.1"/>
    <property type="molecule type" value="Genomic_DNA"/>
</dbReference>
<proteinExistence type="predicted"/>
<sequence length="135" mass="14332">MSSSRLSDLEWARVRQQIEYTLAELKKEARDRGWAATAATEEIPSAGSGERPATTRWEGAAALSVSEGVATWCAAAGELEGASEAGGEDSRQAADPMAAVLSSWSPKETSTTWKMKANTRPESGFAPRCLVPCSP</sequence>
<dbReference type="AlphaFoldDB" id="A0AAV2E201"/>
<name>A0AAV2E201_9ROSI</name>
<organism evidence="2 3">
    <name type="scientific">Linum trigynum</name>
    <dbReference type="NCBI Taxonomy" id="586398"/>
    <lineage>
        <taxon>Eukaryota</taxon>
        <taxon>Viridiplantae</taxon>
        <taxon>Streptophyta</taxon>
        <taxon>Embryophyta</taxon>
        <taxon>Tracheophyta</taxon>
        <taxon>Spermatophyta</taxon>
        <taxon>Magnoliopsida</taxon>
        <taxon>eudicotyledons</taxon>
        <taxon>Gunneridae</taxon>
        <taxon>Pentapetalae</taxon>
        <taxon>rosids</taxon>
        <taxon>fabids</taxon>
        <taxon>Malpighiales</taxon>
        <taxon>Linaceae</taxon>
        <taxon>Linum</taxon>
    </lineage>
</organism>
<evidence type="ECO:0000313" key="3">
    <source>
        <dbReference type="Proteomes" id="UP001497516"/>
    </source>
</evidence>
<evidence type="ECO:0000313" key="2">
    <source>
        <dbReference type="EMBL" id="CAL1379570.1"/>
    </source>
</evidence>
<dbReference type="SUPFAM" id="SSF140453">
    <property type="entry name" value="EsxAB dimer-like"/>
    <property type="match status" value="1"/>
</dbReference>
<feature type="region of interest" description="Disordered" evidence="1">
    <location>
        <begin position="81"/>
        <end position="135"/>
    </location>
</feature>
<gene>
    <name evidence="2" type="ORF">LTRI10_LOCUS21085</name>
</gene>